<organism evidence="2 3">
    <name type="scientific">Candidatus Segetimicrobium genomatis</name>
    <dbReference type="NCBI Taxonomy" id="2569760"/>
    <lineage>
        <taxon>Bacteria</taxon>
        <taxon>Bacillati</taxon>
        <taxon>Candidatus Sysuimicrobiota</taxon>
        <taxon>Candidatus Sysuimicrobiia</taxon>
        <taxon>Candidatus Sysuimicrobiales</taxon>
        <taxon>Candidatus Segetimicrobiaceae</taxon>
        <taxon>Candidatus Segetimicrobium</taxon>
    </lineage>
</organism>
<evidence type="ECO:0000313" key="2">
    <source>
        <dbReference type="EMBL" id="TMI77816.1"/>
    </source>
</evidence>
<dbReference type="Proteomes" id="UP000320048">
    <property type="component" value="Unassembled WGS sequence"/>
</dbReference>
<feature type="compositionally biased region" description="Pro residues" evidence="1">
    <location>
        <begin position="258"/>
        <end position="274"/>
    </location>
</feature>
<feature type="compositionally biased region" description="Polar residues" evidence="1">
    <location>
        <begin position="234"/>
        <end position="243"/>
    </location>
</feature>
<gene>
    <name evidence="2" type="ORF">E6H04_13505</name>
</gene>
<feature type="region of interest" description="Disordered" evidence="1">
    <location>
        <begin position="234"/>
        <end position="274"/>
    </location>
</feature>
<dbReference type="PANTHER" id="PTHR35580:SF1">
    <property type="entry name" value="PHYTASE-LIKE DOMAIN-CONTAINING PROTEIN"/>
    <property type="match status" value="1"/>
</dbReference>
<dbReference type="EMBL" id="VBAO01000426">
    <property type="protein sequence ID" value="TMI77816.1"/>
    <property type="molecule type" value="Genomic_DNA"/>
</dbReference>
<name>A0A537J444_9BACT</name>
<dbReference type="InterPro" id="IPR010620">
    <property type="entry name" value="SBBP_repeat"/>
</dbReference>
<dbReference type="InterPro" id="IPR052918">
    <property type="entry name" value="Motility_Chemotaxis_Reg"/>
</dbReference>
<evidence type="ECO:0000256" key="1">
    <source>
        <dbReference type="SAM" id="MobiDB-lite"/>
    </source>
</evidence>
<dbReference type="AlphaFoldDB" id="A0A537J444"/>
<proteinExistence type="predicted"/>
<feature type="non-terminal residue" evidence="2">
    <location>
        <position position="1"/>
    </location>
</feature>
<reference evidence="2 3" key="1">
    <citation type="journal article" date="2019" name="Nat. Microbiol.">
        <title>Mediterranean grassland soil C-N compound turnover is dependent on rainfall and depth, and is mediated by genomically divergent microorganisms.</title>
        <authorList>
            <person name="Diamond S."/>
            <person name="Andeer P.F."/>
            <person name="Li Z."/>
            <person name="Crits-Christoph A."/>
            <person name="Burstein D."/>
            <person name="Anantharaman K."/>
            <person name="Lane K.R."/>
            <person name="Thomas B.C."/>
            <person name="Pan C."/>
            <person name="Northen T.R."/>
            <person name="Banfield J.F."/>
        </authorList>
    </citation>
    <scope>NUCLEOTIDE SEQUENCE [LARGE SCALE GENOMIC DNA]</scope>
    <source>
        <strain evidence="2">NP_7</strain>
    </source>
</reference>
<dbReference type="PANTHER" id="PTHR35580">
    <property type="entry name" value="CELL SURFACE GLYCOPROTEIN (S-LAYER PROTEIN)-LIKE PROTEIN"/>
    <property type="match status" value="1"/>
</dbReference>
<dbReference type="Pfam" id="PF06739">
    <property type="entry name" value="SBBP"/>
    <property type="match status" value="3"/>
</dbReference>
<evidence type="ECO:0008006" key="4">
    <source>
        <dbReference type="Google" id="ProtNLM"/>
    </source>
</evidence>
<accession>A0A537J444</accession>
<evidence type="ECO:0000313" key="3">
    <source>
        <dbReference type="Proteomes" id="UP000320048"/>
    </source>
</evidence>
<sequence>PTYPNPGAYQTALKGVKDAFVTVFAPDGTTLLYSTYLGGIGGRTYGHSIAVDSSADAYVTGETTSLTFPTTQGAYQTANKGVYDVFVSKIAPNGGGSADLLYSTYLGGTLADHGYGIAVDGSGNAYVTGYTASPDFPTMHGFQGYQGLPTFDDAFVAEIASQGNGAADLVYSSYLGGSMSDYGTGIALDGSGNAYVTGGTYSDDFPTTPDAFQVTSPGFGLGFENGFVAKISQTQPPCNSPCNPTDPPGVGGSGGAPPADPPALPPAPSLPSVP</sequence>
<comment type="caution">
    <text evidence="2">The sequence shown here is derived from an EMBL/GenBank/DDBJ whole genome shotgun (WGS) entry which is preliminary data.</text>
</comment>
<protein>
    <recommendedName>
        <fullName evidence="4">Cell surface protein</fullName>
    </recommendedName>
</protein>